<dbReference type="Pfam" id="PF00067">
    <property type="entry name" value="p450"/>
    <property type="match status" value="2"/>
</dbReference>
<reference evidence="17 18" key="1">
    <citation type="submission" date="2018-11" db="EMBL/GenBank/DDBJ databases">
        <title>Haplotype-resolved cattle genomes.</title>
        <authorList>
            <person name="Low W.Y."/>
            <person name="Tearle R."/>
            <person name="Bickhart D.M."/>
            <person name="Rosen B.D."/>
            <person name="Koren S."/>
            <person name="Rhie A."/>
            <person name="Hiendleder S."/>
            <person name="Phillippy A.M."/>
            <person name="Smith T.P.L."/>
            <person name="Williams J.L."/>
        </authorList>
    </citation>
    <scope>NUCLEOTIDE SEQUENCE [LARGE SCALE GENOMIC DNA]</scope>
</reference>
<keyword evidence="16" id="KW-0732">Signal</keyword>
<dbReference type="InterPro" id="IPR017972">
    <property type="entry name" value="Cyt_P450_CS"/>
</dbReference>
<organism evidence="17 18">
    <name type="scientific">Bos indicus x Bos taurus</name>
    <name type="common">Hybrid cattle</name>
    <dbReference type="NCBI Taxonomy" id="30522"/>
    <lineage>
        <taxon>Eukaryota</taxon>
        <taxon>Metazoa</taxon>
        <taxon>Chordata</taxon>
        <taxon>Craniata</taxon>
        <taxon>Vertebrata</taxon>
        <taxon>Euteleostomi</taxon>
        <taxon>Mammalia</taxon>
        <taxon>Eutheria</taxon>
        <taxon>Laurasiatheria</taxon>
        <taxon>Artiodactyla</taxon>
        <taxon>Ruminantia</taxon>
        <taxon>Pecora</taxon>
        <taxon>Bovidae</taxon>
        <taxon>Bovinae</taxon>
        <taxon>Bos</taxon>
    </lineage>
</organism>
<dbReference type="SUPFAM" id="SSF48264">
    <property type="entry name" value="Cytochrome P450"/>
    <property type="match status" value="1"/>
</dbReference>
<reference evidence="17" key="2">
    <citation type="submission" date="2025-08" db="UniProtKB">
        <authorList>
            <consortium name="Ensembl"/>
        </authorList>
    </citation>
    <scope>IDENTIFICATION</scope>
</reference>
<evidence type="ECO:0000256" key="13">
    <source>
        <dbReference type="ARBA" id="ARBA00023136"/>
    </source>
</evidence>
<dbReference type="PROSITE" id="PS00086">
    <property type="entry name" value="CYTOCHROME_P450"/>
    <property type="match status" value="1"/>
</dbReference>
<dbReference type="GO" id="GO:0006082">
    <property type="term" value="P:organic acid metabolic process"/>
    <property type="evidence" value="ECO:0007669"/>
    <property type="project" value="TreeGrafter"/>
</dbReference>
<dbReference type="GO" id="GO:0005506">
    <property type="term" value="F:iron ion binding"/>
    <property type="evidence" value="ECO:0007669"/>
    <property type="project" value="InterPro"/>
</dbReference>
<dbReference type="GO" id="GO:0006805">
    <property type="term" value="P:xenobiotic metabolic process"/>
    <property type="evidence" value="ECO:0007669"/>
    <property type="project" value="TreeGrafter"/>
</dbReference>
<evidence type="ECO:0000256" key="10">
    <source>
        <dbReference type="ARBA" id="ARBA00023002"/>
    </source>
</evidence>
<comment type="cofactor">
    <cofactor evidence="1 14">
        <name>heme</name>
        <dbReference type="ChEBI" id="CHEBI:30413"/>
    </cofactor>
</comment>
<evidence type="ECO:0000256" key="14">
    <source>
        <dbReference type="PIRSR" id="PIRSR602401-1"/>
    </source>
</evidence>
<evidence type="ECO:0000256" key="11">
    <source>
        <dbReference type="ARBA" id="ARBA00023004"/>
    </source>
</evidence>
<keyword evidence="7 14" id="KW-0479">Metal-binding</keyword>
<feature type="binding site" description="axial binding residue" evidence="14">
    <location>
        <position position="376"/>
    </location>
    <ligand>
        <name>heme</name>
        <dbReference type="ChEBI" id="CHEBI:30413"/>
    </ligand>
    <ligandPart>
        <name>Fe</name>
        <dbReference type="ChEBI" id="CHEBI:18248"/>
    </ligandPart>
</feature>
<evidence type="ECO:0000313" key="18">
    <source>
        <dbReference type="Proteomes" id="UP000429181"/>
    </source>
</evidence>
<keyword evidence="12 15" id="KW-0503">Monooxygenase</keyword>
<keyword evidence="10 15" id="KW-0560">Oxidoreductase</keyword>
<dbReference type="AlphaFoldDB" id="A0A4W2H2Q7"/>
<dbReference type="InterPro" id="IPR050182">
    <property type="entry name" value="Cytochrome_P450_fam2"/>
</dbReference>
<keyword evidence="8" id="KW-0256">Endoplasmic reticulum</keyword>
<dbReference type="PRINTS" id="PR00385">
    <property type="entry name" value="P450"/>
</dbReference>
<dbReference type="GO" id="GO:0016712">
    <property type="term" value="F:oxidoreductase activity, acting on paired donors, with incorporation or reduction of molecular oxygen, reduced flavin or flavoprotein as one donor, and incorporation of one atom of oxygen"/>
    <property type="evidence" value="ECO:0007669"/>
    <property type="project" value="UniProtKB-EC"/>
</dbReference>
<evidence type="ECO:0000256" key="12">
    <source>
        <dbReference type="ARBA" id="ARBA00023033"/>
    </source>
</evidence>
<sequence length="431" mass="48550">MDLAVVLVLCLSCLLLLSLWKQSSGKGKLPPGPTPLPILGNILQLDVKNIGKSLSNLSNTYGPVFTVYFGLRPTVVLHGYEAVKEALIDQGEEFSGRGNIPMSQRVNKGYGIIFSNGKRWKEIRRFSLMTLRNFGMGKRSIEDRVQEEAHCLVEELRKTNGSPCDPTFILGCAPCNVICSIIFQNRFDYTDQNFLNLLDKFNENLQVASSPWMQEKHNQEMEFTFENLIASVSDLFGAGTETTSTTLRYGLLMLLKHPEVTAKVQEEIDRVIGRHRSPCMQDRSHMPYMDAVVHEIQRYIDLVPTNLPHAVTRDIKFRNYLIPKGTTVVTSLSSVLHDEKEFPNPKVFDPAHFLDESGNFKKSDYFMAFSAGKRSCVGEGLARMELFLFLTIILQKFTLKSVVDPKDLDTTPVSSGFGHVPPPYQLCFTPL</sequence>
<evidence type="ECO:0000256" key="3">
    <source>
        <dbReference type="ARBA" id="ARBA00004406"/>
    </source>
</evidence>
<dbReference type="InterPro" id="IPR001128">
    <property type="entry name" value="Cyt_P450"/>
</dbReference>
<evidence type="ECO:0000256" key="7">
    <source>
        <dbReference type="ARBA" id="ARBA00022723"/>
    </source>
</evidence>
<gene>
    <name evidence="17" type="primary">LOC113884480</name>
</gene>
<keyword evidence="6 14" id="KW-0349">Heme</keyword>
<name>A0A4W2H2Q7_BOBOX</name>
<accession>A0A4W2H2Q7</accession>
<dbReference type="Gene3D" id="1.10.630.10">
    <property type="entry name" value="Cytochrome P450"/>
    <property type="match status" value="2"/>
</dbReference>
<dbReference type="PRINTS" id="PR00463">
    <property type="entry name" value="EP450I"/>
</dbReference>
<proteinExistence type="inferred from homology"/>
<evidence type="ECO:0000256" key="1">
    <source>
        <dbReference type="ARBA" id="ARBA00001971"/>
    </source>
</evidence>
<dbReference type="FunFam" id="1.10.630.10:FF:000238">
    <property type="entry name" value="Cytochrome P450 2A6"/>
    <property type="match status" value="2"/>
</dbReference>
<protein>
    <recommendedName>
        <fullName evidence="5">unspecific monooxygenase</fullName>
        <ecNumber evidence="5">1.14.14.1</ecNumber>
    </recommendedName>
</protein>
<evidence type="ECO:0000256" key="6">
    <source>
        <dbReference type="ARBA" id="ARBA00022617"/>
    </source>
</evidence>
<dbReference type="PANTHER" id="PTHR24300">
    <property type="entry name" value="CYTOCHROME P450 508A4-RELATED"/>
    <property type="match status" value="1"/>
</dbReference>
<keyword evidence="13" id="KW-0472">Membrane</keyword>
<feature type="signal peptide" evidence="16">
    <location>
        <begin position="1"/>
        <end position="25"/>
    </location>
</feature>
<evidence type="ECO:0000256" key="9">
    <source>
        <dbReference type="ARBA" id="ARBA00022848"/>
    </source>
</evidence>
<dbReference type="Ensembl" id="ENSBIXT00005039438.1">
    <property type="protein sequence ID" value="ENSBIXP00005024256.1"/>
    <property type="gene ID" value="ENSBIXG00005026879.1"/>
</dbReference>
<evidence type="ECO:0000256" key="8">
    <source>
        <dbReference type="ARBA" id="ARBA00022824"/>
    </source>
</evidence>
<dbReference type="InterPro" id="IPR002401">
    <property type="entry name" value="Cyt_P450_E_grp-I"/>
</dbReference>
<evidence type="ECO:0000313" key="17">
    <source>
        <dbReference type="Ensembl" id="ENSBIXP00005024256.1"/>
    </source>
</evidence>
<dbReference type="EC" id="1.14.14.1" evidence="5"/>
<dbReference type="InterPro" id="IPR036396">
    <property type="entry name" value="Cyt_P450_sf"/>
</dbReference>
<dbReference type="GeneTree" id="ENSGT00940000154299"/>
<keyword evidence="11 14" id="KW-0408">Iron</keyword>
<dbReference type="GO" id="GO:0020037">
    <property type="term" value="F:heme binding"/>
    <property type="evidence" value="ECO:0007669"/>
    <property type="project" value="InterPro"/>
</dbReference>
<feature type="chain" id="PRO_5021367290" description="unspecific monooxygenase" evidence="16">
    <location>
        <begin position="26"/>
        <end position="431"/>
    </location>
</feature>
<evidence type="ECO:0000256" key="15">
    <source>
        <dbReference type="RuleBase" id="RU000461"/>
    </source>
</evidence>
<evidence type="ECO:0000256" key="4">
    <source>
        <dbReference type="ARBA" id="ARBA00010617"/>
    </source>
</evidence>
<dbReference type="GO" id="GO:0005789">
    <property type="term" value="C:endoplasmic reticulum membrane"/>
    <property type="evidence" value="ECO:0007669"/>
    <property type="project" value="UniProtKB-SubCell"/>
</dbReference>
<evidence type="ECO:0000256" key="5">
    <source>
        <dbReference type="ARBA" id="ARBA00012109"/>
    </source>
</evidence>
<comment type="subcellular location">
    <subcellularLocation>
        <location evidence="3">Endoplasmic reticulum membrane</location>
        <topology evidence="3">Peripheral membrane protein</topology>
    </subcellularLocation>
    <subcellularLocation>
        <location evidence="2">Microsome membrane</location>
        <topology evidence="2">Peripheral membrane protein</topology>
    </subcellularLocation>
</comment>
<evidence type="ECO:0000256" key="2">
    <source>
        <dbReference type="ARBA" id="ARBA00004174"/>
    </source>
</evidence>
<dbReference type="PANTHER" id="PTHR24300:SF423">
    <property type="entry name" value="CYTOCHROME P450 2C18"/>
    <property type="match status" value="1"/>
</dbReference>
<dbReference type="CDD" id="cd20665">
    <property type="entry name" value="CYP2C-like"/>
    <property type="match status" value="1"/>
</dbReference>
<evidence type="ECO:0000256" key="16">
    <source>
        <dbReference type="SAM" id="SignalP"/>
    </source>
</evidence>
<comment type="similarity">
    <text evidence="4 15">Belongs to the cytochrome P450 family.</text>
</comment>
<keyword evidence="9" id="KW-0492">Microsome</keyword>
<dbReference type="Proteomes" id="UP000429181">
    <property type="component" value="Chromosome 26"/>
</dbReference>